<keyword evidence="2" id="KW-1185">Reference proteome</keyword>
<dbReference type="EMBL" id="CP041217">
    <property type="protein sequence ID" value="QDH23257.1"/>
    <property type="molecule type" value="Genomic_DNA"/>
</dbReference>
<evidence type="ECO:0000313" key="1">
    <source>
        <dbReference type="EMBL" id="QDH23257.1"/>
    </source>
</evidence>
<dbReference type="RefSeq" id="WP_141449794.1">
    <property type="nucleotide sequence ID" value="NZ_CP041217.1"/>
</dbReference>
<dbReference type="AlphaFoldDB" id="A0A4Y6V428"/>
<organism evidence="1 2">
    <name type="scientific">Saccharibacillus brassicae</name>
    <dbReference type="NCBI Taxonomy" id="2583377"/>
    <lineage>
        <taxon>Bacteria</taxon>
        <taxon>Bacillati</taxon>
        <taxon>Bacillota</taxon>
        <taxon>Bacilli</taxon>
        <taxon>Bacillales</taxon>
        <taxon>Paenibacillaceae</taxon>
        <taxon>Saccharibacillus</taxon>
    </lineage>
</organism>
<dbReference type="Proteomes" id="UP000316968">
    <property type="component" value="Chromosome"/>
</dbReference>
<proteinExistence type="predicted"/>
<accession>A0A4Y6V428</accession>
<gene>
    <name evidence="1" type="ORF">FFV09_21765</name>
</gene>
<protein>
    <submittedName>
        <fullName evidence="1">Uncharacterized protein</fullName>
    </submittedName>
</protein>
<evidence type="ECO:0000313" key="2">
    <source>
        <dbReference type="Proteomes" id="UP000316968"/>
    </source>
</evidence>
<dbReference type="OrthoDB" id="51164at2"/>
<name>A0A4Y6V428_SACBS</name>
<sequence length="429" mass="47536">MDRLIQANVQGSKTLRLSERSAHTDLLFANTLNIEIVNVSCAETASFVNDLPEGSPIPGIEEEQNVVSVIYVYFPLGTGEAYLTTEEWASKMVAYAPYNWAVERAFDPAYGMYFKLYPLYAYDLAPRDKFYISIGSVIAFGELEKMVYTAVRFPAVAMYGGPEDAKRQAEGESVTAGGTDFLAFFKKRAPLHIPSFDCDRTRVAVGDTVTLRWAAAGDVERCVITPGDTVVDRVGSLEVQVFEDTPFRLYAFGEDRQVARTVTVYAETPAITRFVSDCPHNETKYGERVTLSYAATNGCDLYLNQGIGRVRGSSISVLPARPETVYTLSSMGAEGLIRQNLTITVTDYLNVQEFTYYRTGRSPDTYRYYLSWKVCNCTTIQLTTSDGQLRSSGQDAGSLQFSDPSQVPLTLTLYCTGTSGQILDQVYIV</sequence>
<dbReference type="KEGG" id="saca:FFV09_21765"/>
<reference evidence="1 2" key="1">
    <citation type="submission" date="2019-06" db="EMBL/GenBank/DDBJ databases">
        <title>Saccharibacillus brassicae sp. nov., an endophytic bacterium isolated from Chinese cabbage seeds (Brassica pekinensis).</title>
        <authorList>
            <person name="Jiang L."/>
            <person name="Lee J."/>
            <person name="Kim S.W."/>
        </authorList>
    </citation>
    <scope>NUCLEOTIDE SEQUENCE [LARGE SCALE GENOMIC DNA]</scope>
    <source>
        <strain evidence="2">KCTC 43072 / ATSA2</strain>
    </source>
</reference>